<dbReference type="SUPFAM" id="SSF55021">
    <property type="entry name" value="ACT-like"/>
    <property type="match status" value="1"/>
</dbReference>
<sequence length="73" mass="7805">DIFRANIVDVAPDSVTVEVTGDEEKIDSLFNLLRGFGIKEMTRTGRIAMTRGGPGRLPAGKGSSKAQAKDKLT</sequence>
<dbReference type="GO" id="GO:0005829">
    <property type="term" value="C:cytosol"/>
    <property type="evidence" value="ECO:0007669"/>
    <property type="project" value="TreeGrafter"/>
</dbReference>
<dbReference type="EMBL" id="BARU01046366">
    <property type="protein sequence ID" value="GAI01420.1"/>
    <property type="molecule type" value="Genomic_DNA"/>
</dbReference>
<dbReference type="GO" id="GO:0009099">
    <property type="term" value="P:L-valine biosynthetic process"/>
    <property type="evidence" value="ECO:0007669"/>
    <property type="project" value="TreeGrafter"/>
</dbReference>
<dbReference type="PANTHER" id="PTHR30239">
    <property type="entry name" value="ACETOLACTATE SYNTHASE SMALL SUBUNIT"/>
    <property type="match status" value="1"/>
</dbReference>
<organism evidence="3">
    <name type="scientific">marine sediment metagenome</name>
    <dbReference type="NCBI Taxonomy" id="412755"/>
    <lineage>
        <taxon>unclassified sequences</taxon>
        <taxon>metagenomes</taxon>
        <taxon>ecological metagenomes</taxon>
    </lineage>
</organism>
<dbReference type="GO" id="GO:1990610">
    <property type="term" value="F:acetolactate synthase regulator activity"/>
    <property type="evidence" value="ECO:0007669"/>
    <property type="project" value="InterPro"/>
</dbReference>
<evidence type="ECO:0000256" key="1">
    <source>
        <dbReference type="SAM" id="MobiDB-lite"/>
    </source>
</evidence>
<proteinExistence type="predicted"/>
<accession>X1LG92</accession>
<dbReference type="InterPro" id="IPR019455">
    <property type="entry name" value="Acetolactate_synth_ssu_C"/>
</dbReference>
<evidence type="ECO:0000313" key="3">
    <source>
        <dbReference type="EMBL" id="GAI01420.1"/>
    </source>
</evidence>
<evidence type="ECO:0000259" key="2">
    <source>
        <dbReference type="Pfam" id="PF10369"/>
    </source>
</evidence>
<comment type="caution">
    <text evidence="3">The sequence shown here is derived from an EMBL/GenBank/DDBJ whole genome shotgun (WGS) entry which is preliminary data.</text>
</comment>
<dbReference type="GO" id="GO:0003984">
    <property type="term" value="F:acetolactate synthase activity"/>
    <property type="evidence" value="ECO:0007669"/>
    <property type="project" value="TreeGrafter"/>
</dbReference>
<feature type="non-terminal residue" evidence="3">
    <location>
        <position position="1"/>
    </location>
</feature>
<reference evidence="3" key="1">
    <citation type="journal article" date="2014" name="Front. Microbiol.">
        <title>High frequency of phylogenetically diverse reductive dehalogenase-homologous genes in deep subseafloor sedimentary metagenomes.</title>
        <authorList>
            <person name="Kawai M."/>
            <person name="Futagami T."/>
            <person name="Toyoda A."/>
            <person name="Takaki Y."/>
            <person name="Nishi S."/>
            <person name="Hori S."/>
            <person name="Arai W."/>
            <person name="Tsubouchi T."/>
            <person name="Morono Y."/>
            <person name="Uchiyama I."/>
            <person name="Ito T."/>
            <person name="Fujiyama A."/>
            <person name="Inagaki F."/>
            <person name="Takami H."/>
        </authorList>
    </citation>
    <scope>NUCLEOTIDE SEQUENCE</scope>
    <source>
        <strain evidence="3">Expedition CK06-06</strain>
    </source>
</reference>
<dbReference type="Gene3D" id="3.30.70.1150">
    <property type="entry name" value="ACT-like. Chain A, domain 2"/>
    <property type="match status" value="1"/>
</dbReference>
<dbReference type="AlphaFoldDB" id="X1LG92"/>
<dbReference type="InterPro" id="IPR004789">
    <property type="entry name" value="Acetalactate_synth_ssu"/>
</dbReference>
<dbReference type="Pfam" id="PF10369">
    <property type="entry name" value="ALS_ss_C"/>
    <property type="match status" value="1"/>
</dbReference>
<dbReference type="PANTHER" id="PTHR30239:SF0">
    <property type="entry name" value="ACETOLACTATE SYNTHASE SMALL SUBUNIT 1, CHLOROPLASTIC"/>
    <property type="match status" value="1"/>
</dbReference>
<feature type="domain" description="Acetolactate synthase small subunit C-terminal" evidence="2">
    <location>
        <begin position="1"/>
        <end position="52"/>
    </location>
</feature>
<dbReference type="InterPro" id="IPR027271">
    <property type="entry name" value="Acetolactate_synth/TF_NikR_C"/>
</dbReference>
<name>X1LG92_9ZZZZ</name>
<dbReference type="NCBIfam" id="TIGR00119">
    <property type="entry name" value="acolac_sm"/>
    <property type="match status" value="1"/>
</dbReference>
<gene>
    <name evidence="3" type="ORF">S03H2_69976</name>
</gene>
<dbReference type="InterPro" id="IPR045865">
    <property type="entry name" value="ACT-like_dom_sf"/>
</dbReference>
<protein>
    <recommendedName>
        <fullName evidence="2">Acetolactate synthase small subunit C-terminal domain-containing protein</fullName>
    </recommendedName>
</protein>
<feature type="region of interest" description="Disordered" evidence="1">
    <location>
        <begin position="45"/>
        <end position="73"/>
    </location>
</feature>
<dbReference type="GO" id="GO:0009097">
    <property type="term" value="P:isoleucine biosynthetic process"/>
    <property type="evidence" value="ECO:0007669"/>
    <property type="project" value="TreeGrafter"/>
</dbReference>